<evidence type="ECO:0000313" key="10">
    <source>
        <dbReference type="Proteomes" id="UP000281955"/>
    </source>
</evidence>
<evidence type="ECO:0000256" key="1">
    <source>
        <dbReference type="ARBA" id="ARBA00022692"/>
    </source>
</evidence>
<evidence type="ECO:0000259" key="7">
    <source>
        <dbReference type="PROSITE" id="PS50111"/>
    </source>
</evidence>
<name>A0A420XL09_9ACTN</name>
<keyword evidence="10" id="KW-1185">Reference proteome</keyword>
<gene>
    <name evidence="9" type="ORF">CLV35_3499</name>
</gene>
<dbReference type="CDD" id="cd06225">
    <property type="entry name" value="HAMP"/>
    <property type="match status" value="1"/>
</dbReference>
<keyword evidence="3 5" id="KW-0807">Transducer</keyword>
<dbReference type="SMART" id="SM00283">
    <property type="entry name" value="MA"/>
    <property type="match status" value="1"/>
</dbReference>
<dbReference type="AlphaFoldDB" id="A0A420XL09"/>
<evidence type="ECO:0000256" key="2">
    <source>
        <dbReference type="ARBA" id="ARBA00022989"/>
    </source>
</evidence>
<dbReference type="Pfam" id="PF12729">
    <property type="entry name" value="4HB_MCP_1"/>
    <property type="match status" value="1"/>
</dbReference>
<dbReference type="EMBL" id="RBWV01000015">
    <property type="protein sequence ID" value="RKS69322.1"/>
    <property type="molecule type" value="Genomic_DNA"/>
</dbReference>
<organism evidence="9 10">
    <name type="scientific">Motilibacter peucedani</name>
    <dbReference type="NCBI Taxonomy" id="598650"/>
    <lineage>
        <taxon>Bacteria</taxon>
        <taxon>Bacillati</taxon>
        <taxon>Actinomycetota</taxon>
        <taxon>Actinomycetes</taxon>
        <taxon>Motilibacterales</taxon>
        <taxon>Motilibacteraceae</taxon>
        <taxon>Motilibacter</taxon>
    </lineage>
</organism>
<feature type="domain" description="Methyl-accepting transducer" evidence="7">
    <location>
        <begin position="274"/>
        <end position="503"/>
    </location>
</feature>
<dbReference type="SMART" id="SM00304">
    <property type="entry name" value="HAMP"/>
    <property type="match status" value="1"/>
</dbReference>
<evidence type="ECO:0000313" key="9">
    <source>
        <dbReference type="EMBL" id="RKS69322.1"/>
    </source>
</evidence>
<evidence type="ECO:0000256" key="4">
    <source>
        <dbReference type="ARBA" id="ARBA00029447"/>
    </source>
</evidence>
<dbReference type="PROSITE" id="PS50885">
    <property type="entry name" value="HAMP"/>
    <property type="match status" value="1"/>
</dbReference>
<dbReference type="PANTHER" id="PTHR32089">
    <property type="entry name" value="METHYL-ACCEPTING CHEMOTAXIS PROTEIN MCPB"/>
    <property type="match status" value="1"/>
</dbReference>
<protein>
    <submittedName>
        <fullName evidence="9">Methyl-accepting chemotaxis protein</fullName>
    </submittedName>
</protein>
<dbReference type="Proteomes" id="UP000281955">
    <property type="component" value="Unassembled WGS sequence"/>
</dbReference>
<proteinExistence type="inferred from homology"/>
<dbReference type="Gene3D" id="1.10.287.950">
    <property type="entry name" value="Methyl-accepting chemotaxis protein"/>
    <property type="match status" value="1"/>
</dbReference>
<comment type="similarity">
    <text evidence="4">Belongs to the methyl-accepting chemotaxis (MCP) protein family.</text>
</comment>
<evidence type="ECO:0000256" key="3">
    <source>
        <dbReference type="ARBA" id="ARBA00023224"/>
    </source>
</evidence>
<dbReference type="PROSITE" id="PS50111">
    <property type="entry name" value="CHEMOTAXIS_TRANSDUC_2"/>
    <property type="match status" value="1"/>
</dbReference>
<dbReference type="Pfam" id="PF00672">
    <property type="entry name" value="HAMP"/>
    <property type="match status" value="1"/>
</dbReference>
<dbReference type="InParanoid" id="A0A420XL09"/>
<evidence type="ECO:0000256" key="6">
    <source>
        <dbReference type="SAM" id="Phobius"/>
    </source>
</evidence>
<sequence>MRSWLRDRPIAVKVQSAVVFAVLVMVLVGVDGLRSLGSVDGRADDLYTHGVRPYGTLADLRDMEGDSRWLVRDYLLASDADERSSIREEITATDAQLDDDIATYLAQGPALLGGRTALMEDFAHRLAAFRQVRDAKVLPTVDSGDVAAAHALVQGEMTDVDEAMGEPMDALLEAEDAAAHAQNTAAGDTYSRTRTVLIGLLVGGALLALAIGLLVARGISRSVHRVQGVVTALAAGDLTRTAGLAGRDEIGTMAKALDDALTSLRSVLAAVASSAGAVTTSSEELSGSSARIASSAAETSAQSGRVSQAADDVSASVATVAAGAQELGSAILQIAQGTSEATRMAQAAVTTSAAANDTVVKLGHSSREIGDVVKVITSIAEQTNLLALNATIEAARAGEAGKGFAVVANEVKELAQETARATEDIARRVEGSQADTSLAIAAIAEIGEVIERISDYQTTIAAAVEEQTVTTEAMSRSASAAAAATTDIAANIAGVTGAAGDTTQALASSTSVVAELATRAAELTSHVDRFVY</sequence>
<feature type="transmembrane region" description="Helical" evidence="6">
    <location>
        <begin position="196"/>
        <end position="216"/>
    </location>
</feature>
<keyword evidence="2 6" id="KW-1133">Transmembrane helix</keyword>
<feature type="domain" description="HAMP" evidence="8">
    <location>
        <begin position="217"/>
        <end position="269"/>
    </location>
</feature>
<accession>A0A420XL09</accession>
<dbReference type="SUPFAM" id="SSF58104">
    <property type="entry name" value="Methyl-accepting chemotaxis protein (MCP) signaling domain"/>
    <property type="match status" value="1"/>
</dbReference>
<dbReference type="InterPro" id="IPR024478">
    <property type="entry name" value="HlyB_4HB_MCP"/>
</dbReference>
<dbReference type="Pfam" id="PF00015">
    <property type="entry name" value="MCPsignal"/>
    <property type="match status" value="1"/>
</dbReference>
<feature type="transmembrane region" description="Helical" evidence="6">
    <location>
        <begin position="12"/>
        <end position="30"/>
    </location>
</feature>
<dbReference type="OrthoDB" id="1115140at2"/>
<reference evidence="9 10" key="1">
    <citation type="submission" date="2018-10" db="EMBL/GenBank/DDBJ databases">
        <title>Genomic Encyclopedia of Archaeal and Bacterial Type Strains, Phase II (KMG-II): from individual species to whole genera.</title>
        <authorList>
            <person name="Goeker M."/>
        </authorList>
    </citation>
    <scope>NUCLEOTIDE SEQUENCE [LARGE SCALE GENOMIC DNA]</scope>
    <source>
        <strain evidence="9 10">RP-AC37</strain>
    </source>
</reference>
<dbReference type="GO" id="GO:0016020">
    <property type="term" value="C:membrane"/>
    <property type="evidence" value="ECO:0007669"/>
    <property type="project" value="InterPro"/>
</dbReference>
<evidence type="ECO:0000259" key="8">
    <source>
        <dbReference type="PROSITE" id="PS50885"/>
    </source>
</evidence>
<comment type="caution">
    <text evidence="9">The sequence shown here is derived from an EMBL/GenBank/DDBJ whole genome shotgun (WGS) entry which is preliminary data.</text>
</comment>
<dbReference type="GO" id="GO:0007165">
    <property type="term" value="P:signal transduction"/>
    <property type="evidence" value="ECO:0007669"/>
    <property type="project" value="UniProtKB-KW"/>
</dbReference>
<evidence type="ECO:0000256" key="5">
    <source>
        <dbReference type="PROSITE-ProRule" id="PRU00284"/>
    </source>
</evidence>
<keyword evidence="1 6" id="KW-0812">Transmembrane</keyword>
<keyword evidence="6" id="KW-0472">Membrane</keyword>
<dbReference type="InterPro" id="IPR003660">
    <property type="entry name" value="HAMP_dom"/>
</dbReference>
<dbReference type="PANTHER" id="PTHR32089:SF112">
    <property type="entry name" value="LYSOZYME-LIKE PROTEIN-RELATED"/>
    <property type="match status" value="1"/>
</dbReference>
<dbReference type="InterPro" id="IPR004089">
    <property type="entry name" value="MCPsignal_dom"/>
</dbReference>
<dbReference type="RefSeq" id="WP_121194748.1">
    <property type="nucleotide sequence ID" value="NZ_RBWV01000015.1"/>
</dbReference>